<evidence type="ECO:0000259" key="1">
    <source>
        <dbReference type="Pfam" id="PF13302"/>
    </source>
</evidence>
<sequence>MVINMEFLKGEDIYLKLDKKTAGNIRKQWLPAYHFTICDMHGDQVGGCDLRIGYNKNAYYGGNIGYHINEKYRGHHYAGKACLLLFQLAKKHKMDYLIITCNPDNHASRKTCEYAGGILEEIVEIPEDNDMRKIGETEKCIYRFSLQNY</sequence>
<accession>A0ABX1W2C6</accession>
<dbReference type="Gene3D" id="3.40.630.30">
    <property type="match status" value="1"/>
</dbReference>
<dbReference type="SUPFAM" id="SSF55729">
    <property type="entry name" value="Acyl-CoA N-acyltransferases (Nat)"/>
    <property type="match status" value="1"/>
</dbReference>
<dbReference type="Pfam" id="PF13302">
    <property type="entry name" value="Acetyltransf_3"/>
    <property type="match status" value="1"/>
</dbReference>
<name>A0ABX1W2C6_9FIRM</name>
<dbReference type="InterPro" id="IPR000182">
    <property type="entry name" value="GNAT_dom"/>
</dbReference>
<dbReference type="Proteomes" id="UP000539052">
    <property type="component" value="Unassembled WGS sequence"/>
</dbReference>
<keyword evidence="3" id="KW-1185">Reference proteome</keyword>
<dbReference type="PANTHER" id="PTHR39173:SF1">
    <property type="entry name" value="ACETYLTRANSFERASE"/>
    <property type="match status" value="1"/>
</dbReference>
<evidence type="ECO:0000313" key="3">
    <source>
        <dbReference type="Proteomes" id="UP000539052"/>
    </source>
</evidence>
<dbReference type="RefSeq" id="WP_170824228.1">
    <property type="nucleotide sequence ID" value="NZ_JAAOXG010000092.1"/>
</dbReference>
<dbReference type="InterPro" id="IPR016181">
    <property type="entry name" value="Acyl_CoA_acyltransferase"/>
</dbReference>
<comment type="caution">
    <text evidence="2">The sequence shown here is derived from an EMBL/GenBank/DDBJ whole genome shotgun (WGS) entry which is preliminary data.</text>
</comment>
<evidence type="ECO:0000313" key="2">
    <source>
        <dbReference type="EMBL" id="NNJ33212.1"/>
    </source>
</evidence>
<dbReference type="PANTHER" id="PTHR39173">
    <property type="entry name" value="ACETYLTRANSFERASE"/>
    <property type="match status" value="1"/>
</dbReference>
<gene>
    <name evidence="2" type="ORF">G9470_26005</name>
</gene>
<organism evidence="2 3">
    <name type="scientific">Lacrimispora defluvii</name>
    <dbReference type="NCBI Taxonomy" id="2719233"/>
    <lineage>
        <taxon>Bacteria</taxon>
        <taxon>Bacillati</taxon>
        <taxon>Bacillota</taxon>
        <taxon>Clostridia</taxon>
        <taxon>Lachnospirales</taxon>
        <taxon>Lachnospiraceae</taxon>
        <taxon>Lacrimispora</taxon>
    </lineage>
</organism>
<dbReference type="EMBL" id="JAAOXG010000092">
    <property type="protein sequence ID" value="NNJ33212.1"/>
    <property type="molecule type" value="Genomic_DNA"/>
</dbReference>
<proteinExistence type="predicted"/>
<reference evidence="2 3" key="1">
    <citation type="submission" date="2020-03" db="EMBL/GenBank/DDBJ databases">
        <title>Genome Sequence of industrial isolate, B5A.</title>
        <authorList>
            <person name="Sharma S."/>
            <person name="Patil P.B."/>
            <person name="Korpole S."/>
        </authorList>
    </citation>
    <scope>NUCLEOTIDE SEQUENCE [LARGE SCALE GENOMIC DNA]</scope>
    <source>
        <strain evidence="2 3">PI-S10-B5A</strain>
    </source>
</reference>
<feature type="domain" description="N-acetyltransferase" evidence="1">
    <location>
        <begin position="29"/>
        <end position="116"/>
    </location>
</feature>
<protein>
    <submittedName>
        <fullName evidence="2">GNAT family N-acetyltransferase</fullName>
    </submittedName>
</protein>